<dbReference type="PANTHER" id="PTHR30055:SF148">
    <property type="entry name" value="TETR-FAMILY TRANSCRIPTIONAL REGULATOR"/>
    <property type="match status" value="1"/>
</dbReference>
<keyword evidence="2 4" id="KW-0238">DNA-binding</keyword>
<sequence>MAKSEPEKAVPRSAGRPRSEETRRLILQSTLDLLRLETLSSITVEAIARQAGVSKATIYRWWNSKALIVVDAFVEHHIVRTPLRRDLCPREAIAQHMRDLVEQYSGFGGQLVGQIIAEGRSDETIAREFRSRFHYGRRAVVREVLEEWRLTGDIAPQTNTEMLMDLLYGPIYMRLMLGHAPLDERFVEDLQVYVFELLDAAKACAIDPAPDASQSGGG</sequence>
<name>A0A7W7KAM4_9SPHN</name>
<evidence type="ECO:0000256" key="5">
    <source>
        <dbReference type="SAM" id="MobiDB-lite"/>
    </source>
</evidence>
<feature type="domain" description="HTH tetR-type" evidence="6">
    <location>
        <begin position="20"/>
        <end position="80"/>
    </location>
</feature>
<evidence type="ECO:0000256" key="2">
    <source>
        <dbReference type="ARBA" id="ARBA00023125"/>
    </source>
</evidence>
<feature type="compositionally biased region" description="Basic and acidic residues" evidence="5">
    <location>
        <begin position="1"/>
        <end position="10"/>
    </location>
</feature>
<dbReference type="InterPro" id="IPR009057">
    <property type="entry name" value="Homeodomain-like_sf"/>
</dbReference>
<dbReference type="RefSeq" id="WP_184244523.1">
    <property type="nucleotide sequence ID" value="NZ_JACHLR010000007.1"/>
</dbReference>
<keyword evidence="8" id="KW-1185">Reference proteome</keyword>
<dbReference type="AlphaFoldDB" id="A0A7W7KAM4"/>
<dbReference type="InterPro" id="IPR036271">
    <property type="entry name" value="Tet_transcr_reg_TetR-rel_C_sf"/>
</dbReference>
<dbReference type="PROSITE" id="PS50977">
    <property type="entry name" value="HTH_TETR_2"/>
    <property type="match status" value="1"/>
</dbReference>
<dbReference type="SUPFAM" id="SSF48498">
    <property type="entry name" value="Tetracyclin repressor-like, C-terminal domain"/>
    <property type="match status" value="1"/>
</dbReference>
<dbReference type="InterPro" id="IPR011075">
    <property type="entry name" value="TetR_C"/>
</dbReference>
<keyword evidence="1" id="KW-0805">Transcription regulation</keyword>
<keyword evidence="3" id="KW-0804">Transcription</keyword>
<proteinExistence type="predicted"/>
<dbReference type="Pfam" id="PF00440">
    <property type="entry name" value="TetR_N"/>
    <property type="match status" value="1"/>
</dbReference>
<dbReference type="InterPro" id="IPR050109">
    <property type="entry name" value="HTH-type_TetR-like_transc_reg"/>
</dbReference>
<evidence type="ECO:0000256" key="4">
    <source>
        <dbReference type="PROSITE-ProRule" id="PRU00335"/>
    </source>
</evidence>
<dbReference type="GO" id="GO:0003700">
    <property type="term" value="F:DNA-binding transcription factor activity"/>
    <property type="evidence" value="ECO:0007669"/>
    <property type="project" value="TreeGrafter"/>
</dbReference>
<reference evidence="7 8" key="1">
    <citation type="submission" date="2020-08" db="EMBL/GenBank/DDBJ databases">
        <title>Functional genomics of gut bacteria from endangered species of beetles.</title>
        <authorList>
            <person name="Carlos-Shanley C."/>
        </authorList>
    </citation>
    <scope>NUCLEOTIDE SEQUENCE [LARGE SCALE GENOMIC DNA]</scope>
    <source>
        <strain evidence="7 8">S00245</strain>
    </source>
</reference>
<evidence type="ECO:0000256" key="1">
    <source>
        <dbReference type="ARBA" id="ARBA00023015"/>
    </source>
</evidence>
<dbReference type="InterPro" id="IPR001647">
    <property type="entry name" value="HTH_TetR"/>
</dbReference>
<dbReference type="Pfam" id="PF16859">
    <property type="entry name" value="TetR_C_11"/>
    <property type="match status" value="1"/>
</dbReference>
<gene>
    <name evidence="7" type="ORF">HNO88_001984</name>
</gene>
<dbReference type="PANTHER" id="PTHR30055">
    <property type="entry name" value="HTH-TYPE TRANSCRIPTIONAL REGULATOR RUTR"/>
    <property type="match status" value="1"/>
</dbReference>
<dbReference type="GO" id="GO:0000976">
    <property type="term" value="F:transcription cis-regulatory region binding"/>
    <property type="evidence" value="ECO:0007669"/>
    <property type="project" value="TreeGrafter"/>
</dbReference>
<evidence type="ECO:0000313" key="7">
    <source>
        <dbReference type="EMBL" id="MBB4858658.1"/>
    </source>
</evidence>
<protein>
    <submittedName>
        <fullName evidence="7">AcrR family transcriptional regulator</fullName>
    </submittedName>
</protein>
<evidence type="ECO:0000259" key="6">
    <source>
        <dbReference type="PROSITE" id="PS50977"/>
    </source>
</evidence>
<dbReference type="Gene3D" id="1.10.10.60">
    <property type="entry name" value="Homeodomain-like"/>
    <property type="match status" value="1"/>
</dbReference>
<accession>A0A7W7KAM4</accession>
<organism evidence="7 8">
    <name type="scientific">Novosphingobium chloroacetimidivorans</name>
    <dbReference type="NCBI Taxonomy" id="1428314"/>
    <lineage>
        <taxon>Bacteria</taxon>
        <taxon>Pseudomonadati</taxon>
        <taxon>Pseudomonadota</taxon>
        <taxon>Alphaproteobacteria</taxon>
        <taxon>Sphingomonadales</taxon>
        <taxon>Sphingomonadaceae</taxon>
        <taxon>Novosphingobium</taxon>
    </lineage>
</organism>
<dbReference type="Gene3D" id="1.10.357.10">
    <property type="entry name" value="Tetracycline Repressor, domain 2"/>
    <property type="match status" value="1"/>
</dbReference>
<feature type="DNA-binding region" description="H-T-H motif" evidence="4">
    <location>
        <begin position="43"/>
        <end position="62"/>
    </location>
</feature>
<dbReference type="Proteomes" id="UP000555448">
    <property type="component" value="Unassembled WGS sequence"/>
</dbReference>
<evidence type="ECO:0000256" key="3">
    <source>
        <dbReference type="ARBA" id="ARBA00023163"/>
    </source>
</evidence>
<evidence type="ECO:0000313" key="8">
    <source>
        <dbReference type="Proteomes" id="UP000555448"/>
    </source>
</evidence>
<dbReference type="EMBL" id="JACHLR010000007">
    <property type="protein sequence ID" value="MBB4858658.1"/>
    <property type="molecule type" value="Genomic_DNA"/>
</dbReference>
<comment type="caution">
    <text evidence="7">The sequence shown here is derived from an EMBL/GenBank/DDBJ whole genome shotgun (WGS) entry which is preliminary data.</text>
</comment>
<feature type="region of interest" description="Disordered" evidence="5">
    <location>
        <begin position="1"/>
        <end position="21"/>
    </location>
</feature>
<dbReference type="SUPFAM" id="SSF46689">
    <property type="entry name" value="Homeodomain-like"/>
    <property type="match status" value="1"/>
</dbReference>